<keyword evidence="1" id="KW-1133">Transmembrane helix</keyword>
<sequence length="174" mass="20637">MKRGAFTLIEMMVAIVIFSLIVISLYKSYDALKESNQKYSKITEEMEHLWRIKRVLYLDFALTLKSNVKVLNQERNRDIVLLQTSNSIHNRFNPFVAYVVKNGVLYRLESLYKLHYPFDTQTVADVDRIGKVKRFRIYKALKKEGQRVISYYLIDILFSDKTKILYKIRALNEV</sequence>
<evidence type="ECO:0000313" key="2">
    <source>
        <dbReference type="EMBL" id="SFV54029.1"/>
    </source>
</evidence>
<dbReference type="SUPFAM" id="SSF54523">
    <property type="entry name" value="Pili subunits"/>
    <property type="match status" value="1"/>
</dbReference>
<dbReference type="Pfam" id="PF07963">
    <property type="entry name" value="N_methyl"/>
    <property type="match status" value="1"/>
</dbReference>
<protein>
    <recommendedName>
        <fullName evidence="3">Prepilin-type N-terminal cleavage/methylation domain-containing protein</fullName>
    </recommendedName>
</protein>
<name>A0A1W1BKK8_9ZZZZ</name>
<dbReference type="EMBL" id="FPHB01000022">
    <property type="protein sequence ID" value="SFV54029.1"/>
    <property type="molecule type" value="Genomic_DNA"/>
</dbReference>
<keyword evidence="1" id="KW-0812">Transmembrane</keyword>
<proteinExistence type="predicted"/>
<gene>
    <name evidence="2" type="ORF">MNB_SM-7-1002</name>
</gene>
<feature type="transmembrane region" description="Helical" evidence="1">
    <location>
        <begin position="6"/>
        <end position="26"/>
    </location>
</feature>
<reference evidence="2" key="1">
    <citation type="submission" date="2016-10" db="EMBL/GenBank/DDBJ databases">
        <authorList>
            <person name="de Groot N.N."/>
        </authorList>
    </citation>
    <scope>NUCLEOTIDE SEQUENCE</scope>
</reference>
<dbReference type="AlphaFoldDB" id="A0A1W1BKK8"/>
<evidence type="ECO:0008006" key="3">
    <source>
        <dbReference type="Google" id="ProtNLM"/>
    </source>
</evidence>
<accession>A0A1W1BKK8</accession>
<dbReference type="InterPro" id="IPR045584">
    <property type="entry name" value="Pilin-like"/>
</dbReference>
<dbReference type="InterPro" id="IPR012902">
    <property type="entry name" value="N_methyl_site"/>
</dbReference>
<keyword evidence="1" id="KW-0472">Membrane</keyword>
<dbReference type="NCBIfam" id="TIGR02532">
    <property type="entry name" value="IV_pilin_GFxxxE"/>
    <property type="match status" value="1"/>
</dbReference>
<evidence type="ECO:0000256" key="1">
    <source>
        <dbReference type="SAM" id="Phobius"/>
    </source>
</evidence>
<organism evidence="2">
    <name type="scientific">hydrothermal vent metagenome</name>
    <dbReference type="NCBI Taxonomy" id="652676"/>
    <lineage>
        <taxon>unclassified sequences</taxon>
        <taxon>metagenomes</taxon>
        <taxon>ecological metagenomes</taxon>
    </lineage>
</organism>